<dbReference type="AlphaFoldDB" id="A0A2A6BF60"/>
<reference evidence="1" key="2">
    <citation type="submission" date="2022-06" db="UniProtKB">
        <authorList>
            <consortium name="EnsemblMetazoa"/>
        </authorList>
    </citation>
    <scope>IDENTIFICATION</scope>
    <source>
        <strain evidence="1">PS312</strain>
    </source>
</reference>
<dbReference type="SUPFAM" id="SSF52266">
    <property type="entry name" value="SGNH hydrolase"/>
    <property type="match status" value="1"/>
</dbReference>
<dbReference type="InterPro" id="IPR038885">
    <property type="entry name" value="PLB1"/>
</dbReference>
<dbReference type="PANTHER" id="PTHR21325">
    <property type="entry name" value="PHOSPHOLIPASE B, PLB1"/>
    <property type="match status" value="1"/>
</dbReference>
<dbReference type="Pfam" id="PF00657">
    <property type="entry name" value="Lipase_GDSL"/>
    <property type="match status" value="1"/>
</dbReference>
<reference evidence="2" key="1">
    <citation type="journal article" date="2008" name="Nat. Genet.">
        <title>The Pristionchus pacificus genome provides a unique perspective on nematode lifestyle and parasitism.</title>
        <authorList>
            <person name="Dieterich C."/>
            <person name="Clifton S.W."/>
            <person name="Schuster L.N."/>
            <person name="Chinwalla A."/>
            <person name="Delehaunty K."/>
            <person name="Dinkelacker I."/>
            <person name="Fulton L."/>
            <person name="Fulton R."/>
            <person name="Godfrey J."/>
            <person name="Minx P."/>
            <person name="Mitreva M."/>
            <person name="Roeseler W."/>
            <person name="Tian H."/>
            <person name="Witte H."/>
            <person name="Yang S.P."/>
            <person name="Wilson R.K."/>
            <person name="Sommer R.J."/>
        </authorList>
    </citation>
    <scope>NUCLEOTIDE SEQUENCE [LARGE SCALE GENOMIC DNA]</scope>
    <source>
        <strain evidence="2">PS312</strain>
    </source>
</reference>
<name>A0A2A6BF60_PRIPA</name>
<dbReference type="InterPro" id="IPR036514">
    <property type="entry name" value="SGNH_hydro_sf"/>
</dbReference>
<dbReference type="GO" id="GO:0006644">
    <property type="term" value="P:phospholipid metabolic process"/>
    <property type="evidence" value="ECO:0000318"/>
    <property type="project" value="GO_Central"/>
</dbReference>
<evidence type="ECO:0000313" key="2">
    <source>
        <dbReference type="Proteomes" id="UP000005239"/>
    </source>
</evidence>
<keyword evidence="2" id="KW-1185">Reference proteome</keyword>
<proteinExistence type="predicted"/>
<dbReference type="Proteomes" id="UP000005239">
    <property type="component" value="Unassembled WGS sequence"/>
</dbReference>
<dbReference type="PANTHER" id="PTHR21325:SF31">
    <property type="entry name" value="GH22081P-RELATED"/>
    <property type="match status" value="1"/>
</dbReference>
<sequence length="439" mass="49666">MAYSLIESADEWKARERKKIRFETLQKAIIIIIILIFGTFIAAQLIVQSIHNGSLLSTPTSAIYRSLPGTVQLINGTFRTAIGGQFHCSRRLLIPSPTSPTDANQVRPADIKYIAAMGDSYLTGYLSWTERMADDERWVPNAVGNSFITGGDGEMEGHLTLANILRRLNPSLTGFSTGIGLQEEQSGLNVAVPGMWVDDLQRQARELIRRFRKFSEESLKNEWKLIHIFIGSRDIGGYCEGQGETTKADYKRNFTLAITTLQEALPKTIISIIGLANMDFLFNAASIIRGTKFRPCKNIDFQLLAQRRIDQYREANIEIIAEMGLKSRPDHVVITHNIFDDLWQPLRKADGSFNIEFYAEDLYHLSNYGNSLIAKQLWNQLNSPEQRKLTTNALLTDESRELQCPEYRCPFIRTPSNSVHCVMSDENVIAGTYTDVDFR</sequence>
<accession>A0A8R1U3H7</accession>
<organism evidence="1 2">
    <name type="scientific">Pristionchus pacificus</name>
    <name type="common">Parasitic nematode worm</name>
    <dbReference type="NCBI Taxonomy" id="54126"/>
    <lineage>
        <taxon>Eukaryota</taxon>
        <taxon>Metazoa</taxon>
        <taxon>Ecdysozoa</taxon>
        <taxon>Nematoda</taxon>
        <taxon>Chromadorea</taxon>
        <taxon>Rhabditida</taxon>
        <taxon>Rhabditina</taxon>
        <taxon>Diplogasteromorpha</taxon>
        <taxon>Diplogasteroidea</taxon>
        <taxon>Neodiplogasteridae</taxon>
        <taxon>Pristionchus</taxon>
    </lineage>
</organism>
<evidence type="ECO:0000313" key="1">
    <source>
        <dbReference type="EnsemblMetazoa" id="PPA00075.1"/>
    </source>
</evidence>
<dbReference type="EnsemblMetazoa" id="PPA00075.1">
    <property type="protein sequence ID" value="PPA00075.1"/>
    <property type="gene ID" value="WBGene00089629"/>
</dbReference>
<dbReference type="Gene3D" id="3.40.50.1110">
    <property type="entry name" value="SGNH hydrolase"/>
    <property type="match status" value="1"/>
</dbReference>
<dbReference type="OrthoDB" id="10265800at2759"/>
<dbReference type="GO" id="GO:0004620">
    <property type="term" value="F:phospholipase activity"/>
    <property type="evidence" value="ECO:0000318"/>
    <property type="project" value="GO_Central"/>
</dbReference>
<gene>
    <name evidence="1" type="primary">WBGene00089629</name>
</gene>
<accession>A0A2A6BF60</accession>
<protein>
    <submittedName>
        <fullName evidence="1">Lipase</fullName>
    </submittedName>
</protein>
<dbReference type="InterPro" id="IPR001087">
    <property type="entry name" value="GDSL"/>
</dbReference>